<gene>
    <name evidence="1" type="ORF">DXX99_10840</name>
</gene>
<accession>A0A3D8P1X8</accession>
<reference evidence="1 2" key="1">
    <citation type="submission" date="2018-08" db="EMBL/GenBank/DDBJ databases">
        <title>Form III RuBisCO-mediated autotrophy in Thermodesulfobium bacteria.</title>
        <authorList>
            <person name="Toshchakov S.V."/>
            <person name="Kublanov I.V."/>
            <person name="Frolov E."/>
            <person name="Bonch-Osmolovskaya E.A."/>
            <person name="Tourova T.P."/>
            <person name="Chernych N.A."/>
            <person name="Lebedinsky A.V."/>
        </authorList>
    </citation>
    <scope>NUCLEOTIDE SEQUENCE [LARGE SCALE GENOMIC DNA]</scope>
    <source>
        <strain evidence="1 2">SR</strain>
    </source>
</reference>
<name>A0A3D8P1X8_9THEO</name>
<dbReference type="EMBL" id="QSLN01000038">
    <property type="protein sequence ID" value="RDV80479.1"/>
    <property type="molecule type" value="Genomic_DNA"/>
</dbReference>
<dbReference type="AlphaFoldDB" id="A0A3D8P1X8"/>
<proteinExistence type="predicted"/>
<evidence type="ECO:0000313" key="1">
    <source>
        <dbReference type="EMBL" id="RDV80479.1"/>
    </source>
</evidence>
<comment type="caution">
    <text evidence="1">The sequence shown here is derived from an EMBL/GenBank/DDBJ whole genome shotgun (WGS) entry which is preliminary data.</text>
</comment>
<protein>
    <submittedName>
        <fullName evidence="1">Uncharacterized protein</fullName>
    </submittedName>
</protein>
<keyword evidence="2" id="KW-1185">Reference proteome</keyword>
<evidence type="ECO:0000313" key="2">
    <source>
        <dbReference type="Proteomes" id="UP000256329"/>
    </source>
</evidence>
<organism evidence="1 2">
    <name type="scientific">Ammonifex thiophilus</name>
    <dbReference type="NCBI Taxonomy" id="444093"/>
    <lineage>
        <taxon>Bacteria</taxon>
        <taxon>Bacillati</taxon>
        <taxon>Bacillota</taxon>
        <taxon>Clostridia</taxon>
        <taxon>Thermoanaerobacterales</taxon>
        <taxon>Thermoanaerobacteraceae</taxon>
        <taxon>Ammonifex</taxon>
    </lineage>
</organism>
<sequence>MELTKLISKHTTRKLVMRSVEDASAAAEIFIAETYARLYFNQILPAKEFPGLMSSHQFLAWVNDHRQSGRPGLLQLYIKNFPQHFSPSGRWYAIYLPVALSFAREKLSDKNYVRSARTRALAKKSFESEEWVRAAAGVFGVKMLEFLAARRALRTDAARAIVEANCQFRFLVKEFAAVVGRVGKSGDPEYLARVKEMFDAVPVQVFTKVLRKIEAQSGIEYRQYLKVKPRMLRLLGKTGEREGAVIPLNSLRGYTDPLALILAFLLLV</sequence>
<dbReference type="Proteomes" id="UP000256329">
    <property type="component" value="Unassembled WGS sequence"/>
</dbReference>